<dbReference type="HOGENOM" id="CLU_2224326_0_0_1"/>
<sequence>MPRSQAPGPPELGFEDVAGTWATSSAPSSILSLNDNPATTNYDLREIHMGTPASYIFRVSAPDAVENLCILAGSLLSPGITAIRSLYSNTYLASIIFAFHRPVPRQ</sequence>
<dbReference type="AlphaFoldDB" id="A0A067NUK7"/>
<accession>A0A067NUK7</accession>
<dbReference type="VEuPathDB" id="FungiDB:PLEOSDRAFT_156265"/>
<dbReference type="Proteomes" id="UP000027073">
    <property type="component" value="Unassembled WGS sequence"/>
</dbReference>
<dbReference type="InParanoid" id="A0A067NUK7"/>
<name>A0A067NUK7_PLEO1</name>
<proteinExistence type="predicted"/>
<gene>
    <name evidence="1" type="ORF">PLEOSDRAFT_156265</name>
</gene>
<reference evidence="2" key="1">
    <citation type="journal article" date="2014" name="Proc. Natl. Acad. Sci. U.S.A.">
        <title>Extensive sampling of basidiomycete genomes demonstrates inadequacy of the white-rot/brown-rot paradigm for wood decay fungi.</title>
        <authorList>
            <person name="Riley R."/>
            <person name="Salamov A.A."/>
            <person name="Brown D.W."/>
            <person name="Nagy L.G."/>
            <person name="Floudas D."/>
            <person name="Held B.W."/>
            <person name="Levasseur A."/>
            <person name="Lombard V."/>
            <person name="Morin E."/>
            <person name="Otillar R."/>
            <person name="Lindquist E.A."/>
            <person name="Sun H."/>
            <person name="LaButti K.M."/>
            <person name="Schmutz J."/>
            <person name="Jabbour D."/>
            <person name="Luo H."/>
            <person name="Baker S.E."/>
            <person name="Pisabarro A.G."/>
            <person name="Walton J.D."/>
            <person name="Blanchette R.A."/>
            <person name="Henrissat B."/>
            <person name="Martin F."/>
            <person name="Cullen D."/>
            <person name="Hibbett D.S."/>
            <person name="Grigoriev I.V."/>
        </authorList>
    </citation>
    <scope>NUCLEOTIDE SEQUENCE [LARGE SCALE GENOMIC DNA]</scope>
    <source>
        <strain evidence="2">PC15</strain>
    </source>
</reference>
<evidence type="ECO:0000313" key="1">
    <source>
        <dbReference type="EMBL" id="KDQ31609.1"/>
    </source>
</evidence>
<organism evidence="1 2">
    <name type="scientific">Pleurotus ostreatus (strain PC15)</name>
    <name type="common">Oyster mushroom</name>
    <dbReference type="NCBI Taxonomy" id="1137138"/>
    <lineage>
        <taxon>Eukaryota</taxon>
        <taxon>Fungi</taxon>
        <taxon>Dikarya</taxon>
        <taxon>Basidiomycota</taxon>
        <taxon>Agaricomycotina</taxon>
        <taxon>Agaricomycetes</taxon>
        <taxon>Agaricomycetidae</taxon>
        <taxon>Agaricales</taxon>
        <taxon>Pleurotineae</taxon>
        <taxon>Pleurotaceae</taxon>
        <taxon>Pleurotus</taxon>
    </lineage>
</organism>
<dbReference type="EMBL" id="KL198006">
    <property type="protein sequence ID" value="KDQ31609.1"/>
    <property type="molecule type" value="Genomic_DNA"/>
</dbReference>
<protein>
    <submittedName>
        <fullName evidence="1">Uncharacterized protein</fullName>
    </submittedName>
</protein>
<evidence type="ECO:0000313" key="2">
    <source>
        <dbReference type="Proteomes" id="UP000027073"/>
    </source>
</evidence>